<feature type="region of interest" description="Disordered" evidence="2">
    <location>
        <begin position="56"/>
        <end position="81"/>
    </location>
</feature>
<accession>A0A165HGF8</accession>
<keyword evidence="1" id="KW-0862">Zinc</keyword>
<evidence type="ECO:0000256" key="2">
    <source>
        <dbReference type="SAM" id="MobiDB-lite"/>
    </source>
</evidence>
<evidence type="ECO:0000313" key="5">
    <source>
        <dbReference type="Proteomes" id="UP000077266"/>
    </source>
</evidence>
<dbReference type="GO" id="GO:0003676">
    <property type="term" value="F:nucleic acid binding"/>
    <property type="evidence" value="ECO:0007669"/>
    <property type="project" value="InterPro"/>
</dbReference>
<feature type="region of interest" description="Disordered" evidence="2">
    <location>
        <begin position="436"/>
        <end position="466"/>
    </location>
</feature>
<gene>
    <name evidence="4" type="ORF">EXIGLDRAFT_769429</name>
</gene>
<feature type="compositionally biased region" description="Low complexity" evidence="2">
    <location>
        <begin position="746"/>
        <end position="765"/>
    </location>
</feature>
<dbReference type="PROSITE" id="PS50158">
    <property type="entry name" value="ZF_CCHC"/>
    <property type="match status" value="1"/>
</dbReference>
<evidence type="ECO:0000256" key="1">
    <source>
        <dbReference type="PROSITE-ProRule" id="PRU00047"/>
    </source>
</evidence>
<dbReference type="InParanoid" id="A0A165HGF8"/>
<feature type="region of interest" description="Disordered" evidence="2">
    <location>
        <begin position="302"/>
        <end position="393"/>
    </location>
</feature>
<dbReference type="CDD" id="cd00303">
    <property type="entry name" value="retropepsin_like"/>
    <property type="match status" value="1"/>
</dbReference>
<keyword evidence="5" id="KW-1185">Reference proteome</keyword>
<feature type="domain" description="CCHC-type" evidence="3">
    <location>
        <begin position="398"/>
        <end position="413"/>
    </location>
</feature>
<dbReference type="InterPro" id="IPR001878">
    <property type="entry name" value="Znf_CCHC"/>
</dbReference>
<dbReference type="PANTHER" id="PTHR46345:SF8">
    <property type="entry name" value="FORMIN 3, ISOFORM B"/>
    <property type="match status" value="1"/>
</dbReference>
<feature type="compositionally biased region" description="Pro residues" evidence="2">
    <location>
        <begin position="357"/>
        <end position="369"/>
    </location>
</feature>
<sequence length="773" mass="85124">MCSGSISLILSPRPRRLHVVTTARFRDFRDLDTLATHRFVTPADQIGPAHLARLQQATPNTNDRTQIRDEPPHMQATTNIPASFTGESKSKAADFLRDFKKYTALTAAPLTRAQRKKMLANAFAPFVQEDTPAWTWWQALTPEQREDWEQIEALFNVEWTRPRAAQLELSERMALFRAKILTRDELETRIPVSGTRDTRWRHSEYAEELEALGNRTGVQADLLVLEALNLLPPGVRRIMRKWSDQQQGAADWSDFCEHLGQLSKTAIDFEQESFDAQTLQTQALQETSALLAQQEEEIKKLKRAVADRSPSPMRGRGWGRGLPAYASREPSPASRRWGENEQVAVNPNAVSYRRPIPQTPQTPRVPPQTPNTASPASPRATSTPAGAQTPRAPGTITCFRCGEDGHKVYSCTSTTPLPPQEQEALVASVLRRRQASPAFSPNATPTPAGRRYWPPPTPGTPSPAERPRHVYYLDEEYDQYEDADGDDYEAQLALAHVAFYGDEEGKGNADWWNSVWRPENDSYAELAPRRLTGGLSASARTPARGVSSDFSYTVDPELNTSLFSYSCEVPFPLLHIKSNGSHTTTPFRHGIVLKGKKACLCATATVDGGGMINVLDLSFWVSMRDLLGELMPSRARARIADGTVIPSRGRWVGEVTLGAVRARGGFEVLDSHGSFEVLLGKPWLAAAELCHDFAADELRSADGLIRIPNVSAPERTPVPNAPTAPCEPTPPAPPEPATPPPPPPLCDSAAEPAPHSPSVSPHSSPQAYALWGV</sequence>
<dbReference type="Proteomes" id="UP000077266">
    <property type="component" value="Unassembled WGS sequence"/>
</dbReference>
<keyword evidence="1" id="KW-0863">Zinc-finger</keyword>
<dbReference type="EMBL" id="KV426017">
    <property type="protein sequence ID" value="KZV91927.1"/>
    <property type="molecule type" value="Genomic_DNA"/>
</dbReference>
<dbReference type="PANTHER" id="PTHR46345">
    <property type="entry name" value="INVERTED FORMIN-2"/>
    <property type="match status" value="1"/>
</dbReference>
<dbReference type="GO" id="GO:0008270">
    <property type="term" value="F:zinc ion binding"/>
    <property type="evidence" value="ECO:0007669"/>
    <property type="project" value="UniProtKB-KW"/>
</dbReference>
<reference evidence="4 5" key="1">
    <citation type="journal article" date="2016" name="Mol. Biol. Evol.">
        <title>Comparative Genomics of Early-Diverging Mushroom-Forming Fungi Provides Insights into the Origins of Lignocellulose Decay Capabilities.</title>
        <authorList>
            <person name="Nagy L.G."/>
            <person name="Riley R."/>
            <person name="Tritt A."/>
            <person name="Adam C."/>
            <person name="Daum C."/>
            <person name="Floudas D."/>
            <person name="Sun H."/>
            <person name="Yadav J.S."/>
            <person name="Pangilinan J."/>
            <person name="Larsson K.H."/>
            <person name="Matsuura K."/>
            <person name="Barry K."/>
            <person name="Labutti K."/>
            <person name="Kuo R."/>
            <person name="Ohm R.A."/>
            <person name="Bhattacharya S.S."/>
            <person name="Shirouzu T."/>
            <person name="Yoshinaga Y."/>
            <person name="Martin F.M."/>
            <person name="Grigoriev I.V."/>
            <person name="Hibbett D.S."/>
        </authorList>
    </citation>
    <scope>NUCLEOTIDE SEQUENCE [LARGE SCALE GENOMIC DNA]</scope>
    <source>
        <strain evidence="4 5">HHB12029</strain>
    </source>
</reference>
<name>A0A165HGF8_EXIGL</name>
<proteinExistence type="predicted"/>
<feature type="compositionally biased region" description="Pro residues" evidence="2">
    <location>
        <begin position="719"/>
        <end position="745"/>
    </location>
</feature>
<evidence type="ECO:0000259" key="3">
    <source>
        <dbReference type="PROSITE" id="PS50158"/>
    </source>
</evidence>
<dbReference type="AlphaFoldDB" id="A0A165HGF8"/>
<protein>
    <recommendedName>
        <fullName evidence="3">CCHC-type domain-containing protein</fullName>
    </recommendedName>
</protein>
<organism evidence="4 5">
    <name type="scientific">Exidia glandulosa HHB12029</name>
    <dbReference type="NCBI Taxonomy" id="1314781"/>
    <lineage>
        <taxon>Eukaryota</taxon>
        <taxon>Fungi</taxon>
        <taxon>Dikarya</taxon>
        <taxon>Basidiomycota</taxon>
        <taxon>Agaricomycotina</taxon>
        <taxon>Agaricomycetes</taxon>
        <taxon>Auriculariales</taxon>
        <taxon>Exidiaceae</taxon>
        <taxon>Exidia</taxon>
    </lineage>
</organism>
<evidence type="ECO:0000313" key="4">
    <source>
        <dbReference type="EMBL" id="KZV91927.1"/>
    </source>
</evidence>
<keyword evidence="1" id="KW-0479">Metal-binding</keyword>
<feature type="compositionally biased region" description="Polar residues" evidence="2">
    <location>
        <begin position="371"/>
        <end position="386"/>
    </location>
</feature>
<dbReference type="OrthoDB" id="2919534at2759"/>
<feature type="region of interest" description="Disordered" evidence="2">
    <location>
        <begin position="710"/>
        <end position="773"/>
    </location>
</feature>